<organism evidence="3 4">
    <name type="scientific">Enterocloster bolteae</name>
    <dbReference type="NCBI Taxonomy" id="208479"/>
    <lineage>
        <taxon>Bacteria</taxon>
        <taxon>Bacillati</taxon>
        <taxon>Bacillota</taxon>
        <taxon>Clostridia</taxon>
        <taxon>Lachnospirales</taxon>
        <taxon>Lachnospiraceae</taxon>
        <taxon>Enterocloster</taxon>
    </lineage>
</organism>
<reference evidence="3 4" key="1">
    <citation type="submission" date="2018-08" db="EMBL/GenBank/DDBJ databases">
        <title>A genome reference for cultivated species of the human gut microbiota.</title>
        <authorList>
            <person name="Zou Y."/>
            <person name="Xue W."/>
            <person name="Luo G."/>
        </authorList>
    </citation>
    <scope>NUCLEOTIDE SEQUENCE [LARGE SCALE GENOMIC DNA]</scope>
    <source>
        <strain evidence="3 4">AF14-18</strain>
    </source>
</reference>
<evidence type="ECO:0000256" key="1">
    <source>
        <dbReference type="ARBA" id="ARBA00023235"/>
    </source>
</evidence>
<dbReference type="GO" id="GO:0016861">
    <property type="term" value="F:intramolecular oxidoreductase activity, interconverting aldoses and ketoses"/>
    <property type="evidence" value="ECO:0007669"/>
    <property type="project" value="InterPro"/>
</dbReference>
<comment type="caution">
    <text evidence="3">The sequence shown here is derived from an EMBL/GenBank/DDBJ whole genome shotgun (WGS) entry which is preliminary data.</text>
</comment>
<dbReference type="PANTHER" id="PTHR36120">
    <property type="entry name" value="FUCOSE ISOMERASE"/>
    <property type="match status" value="1"/>
</dbReference>
<sequence length="280" mass="32065">MFNYFDEIPADEGIHQEARALMEGADKVDITEEYLCSDLRYFHAVRRMMERYDCNAFTTPCKELCASRLPQKNKCVPCITHSLNKDDRIPSACEEDLAVWMAMMMMMYLTRQSVFMGNPVLVLAGSRTLEQLGMPKLLTQPGQVFDHDVLEIHHAVPVRRMRGFDQPEQKYELAHFTTQGWGAHYHVDMAEEEGQVVTFGRFNRQGTRMMVAVGHTLGCEFRPVYCSPAVYYEVEGGAREFRQALAKGGYGHHQAIIYGNHVKELQELGEIVGFEVEVFH</sequence>
<protein>
    <recommendedName>
        <fullName evidence="5">L-fucose isomerase C-terminal domain-containing protein</fullName>
    </recommendedName>
</protein>
<evidence type="ECO:0008006" key="5">
    <source>
        <dbReference type="Google" id="ProtNLM"/>
    </source>
</evidence>
<dbReference type="EMBL" id="QRZM01000001">
    <property type="protein sequence ID" value="RGV79271.1"/>
    <property type="molecule type" value="Genomic_DNA"/>
</dbReference>
<evidence type="ECO:0000313" key="4">
    <source>
        <dbReference type="Proteomes" id="UP000284543"/>
    </source>
</evidence>
<accession>A0A412ZGH5</accession>
<dbReference type="SUPFAM" id="SSF53743">
    <property type="entry name" value="FucI/AraA N-terminal and middle domains"/>
    <property type="match status" value="1"/>
</dbReference>
<proteinExistence type="predicted"/>
<dbReference type="Proteomes" id="UP000284543">
    <property type="component" value="Unassembled WGS sequence"/>
</dbReference>
<dbReference type="PANTHER" id="PTHR36120:SF1">
    <property type="entry name" value="L-FUCOSE ISOMERASE C-TERMINAL DOMAIN-CONTAINING PROTEIN"/>
    <property type="match status" value="1"/>
</dbReference>
<evidence type="ECO:0000313" key="3">
    <source>
        <dbReference type="EMBL" id="RGV79271.1"/>
    </source>
</evidence>
<evidence type="ECO:0000256" key="2">
    <source>
        <dbReference type="ARBA" id="ARBA00023277"/>
    </source>
</evidence>
<name>A0A412ZGH5_9FIRM</name>
<dbReference type="AlphaFoldDB" id="A0A412ZGH5"/>
<dbReference type="KEGG" id="cbol:CGC65_02490"/>
<dbReference type="InterPro" id="IPR009015">
    <property type="entry name" value="Fucose_isomerase_N/cen_sf"/>
</dbReference>
<dbReference type="GO" id="GO:0005996">
    <property type="term" value="P:monosaccharide metabolic process"/>
    <property type="evidence" value="ECO:0007669"/>
    <property type="project" value="InterPro"/>
</dbReference>
<keyword evidence="1" id="KW-0413">Isomerase</keyword>
<gene>
    <name evidence="3" type="ORF">DWW02_01105</name>
</gene>
<keyword evidence="2" id="KW-0119">Carbohydrate metabolism</keyword>
<dbReference type="GO" id="GO:0005737">
    <property type="term" value="C:cytoplasm"/>
    <property type="evidence" value="ECO:0007669"/>
    <property type="project" value="InterPro"/>
</dbReference>